<dbReference type="RefSeq" id="WP_012861825.1">
    <property type="nucleotide sequence ID" value="NC_013517.1"/>
</dbReference>
<evidence type="ECO:0000313" key="4">
    <source>
        <dbReference type="EMBL" id="ACZ09231.1"/>
    </source>
</evidence>
<evidence type="ECO:0000313" key="5">
    <source>
        <dbReference type="Proteomes" id="UP000000845"/>
    </source>
</evidence>
<dbReference type="Pfam" id="PF13827">
    <property type="entry name" value="DUF4189"/>
    <property type="match status" value="2"/>
</dbReference>
<feature type="compositionally biased region" description="Basic and acidic residues" evidence="1">
    <location>
        <begin position="219"/>
        <end position="237"/>
    </location>
</feature>
<sequence length="251" mass="27154">MRKLLLLIVLLFGILSFQSLAGCGAQICTCPYGGYVTFGQDCPGPSITYYGGIAINPHTRSFYSAWNYRNGEEAEAAALKGCGGNSCVSTWASSTYMAIAISEDEKNWGYGASNNQSDAWDKAVSMCQKSGKTCHVALVGYPNEKARYVYWGSVAYNPDTGQTGKTSNELRKRTAENQSLVNSGCTYNPNCYFYAFQTAYGALAKGESNKVYSGTSNKSLKDAEKQAEKNCKKGTGDKQCKALISSAKNKK</sequence>
<feature type="signal peptide" evidence="2">
    <location>
        <begin position="1"/>
        <end position="21"/>
    </location>
</feature>
<reference evidence="4 5" key="2">
    <citation type="journal article" date="2010" name="Stand. Genomic Sci.">
        <title>Complete genome sequence of Sebaldella termitidis type strain (NCTC 11300).</title>
        <authorList>
            <person name="Harmon-Smith M."/>
            <person name="Celia L."/>
            <person name="Chertkov O."/>
            <person name="Lapidus A."/>
            <person name="Copeland A."/>
            <person name="Glavina Del Rio T."/>
            <person name="Nolan M."/>
            <person name="Lucas S."/>
            <person name="Tice H."/>
            <person name="Cheng J.F."/>
            <person name="Han C."/>
            <person name="Detter J.C."/>
            <person name="Bruce D."/>
            <person name="Goodwin L."/>
            <person name="Pitluck S."/>
            <person name="Pati A."/>
            <person name="Liolios K."/>
            <person name="Ivanova N."/>
            <person name="Mavromatis K."/>
            <person name="Mikhailova N."/>
            <person name="Chen A."/>
            <person name="Palaniappan K."/>
            <person name="Land M."/>
            <person name="Hauser L."/>
            <person name="Chang Y.J."/>
            <person name="Jeffries C.D."/>
            <person name="Brettin T."/>
            <person name="Goker M."/>
            <person name="Beck B."/>
            <person name="Bristow J."/>
            <person name="Eisen J.A."/>
            <person name="Markowitz V."/>
            <person name="Hugenholtz P."/>
            <person name="Kyrpides N.C."/>
            <person name="Klenk H.P."/>
            <person name="Chen F."/>
        </authorList>
    </citation>
    <scope>NUCLEOTIDE SEQUENCE [LARGE SCALE GENOMIC DNA]</scope>
    <source>
        <strain evidence="5">ATCC 33386 / NCTC 11300</strain>
    </source>
</reference>
<evidence type="ECO:0000259" key="3">
    <source>
        <dbReference type="Pfam" id="PF13827"/>
    </source>
</evidence>
<dbReference type="HOGENOM" id="CLU_1106514_0_0_0"/>
<dbReference type="PROSITE" id="PS51257">
    <property type="entry name" value="PROKAR_LIPOPROTEIN"/>
    <property type="match status" value="1"/>
</dbReference>
<protein>
    <recommendedName>
        <fullName evidence="3">DUF4189 domain-containing protein</fullName>
    </recommendedName>
</protein>
<dbReference type="KEGG" id="str:Sterm_2378"/>
<reference evidence="5" key="1">
    <citation type="submission" date="2009-09" db="EMBL/GenBank/DDBJ databases">
        <title>The complete chromosome of Sebaldella termitidis ATCC 33386.</title>
        <authorList>
            <consortium name="US DOE Joint Genome Institute (JGI-PGF)"/>
            <person name="Lucas S."/>
            <person name="Copeland A."/>
            <person name="Lapidus A."/>
            <person name="Glavina del Rio T."/>
            <person name="Dalin E."/>
            <person name="Tice H."/>
            <person name="Bruce D."/>
            <person name="Goodwin L."/>
            <person name="Pitluck S."/>
            <person name="Kyrpides N."/>
            <person name="Mavromatis K."/>
            <person name="Ivanova N."/>
            <person name="Mikhailova N."/>
            <person name="Sims D."/>
            <person name="Meincke L."/>
            <person name="Brettin T."/>
            <person name="Detter J.C."/>
            <person name="Han C."/>
            <person name="Larimer F."/>
            <person name="Land M."/>
            <person name="Hauser L."/>
            <person name="Markowitz V."/>
            <person name="Cheng J.F."/>
            <person name="Hugenholtz P."/>
            <person name="Woyke T."/>
            <person name="Wu D."/>
            <person name="Eisen J.A."/>
        </authorList>
    </citation>
    <scope>NUCLEOTIDE SEQUENCE [LARGE SCALE GENOMIC DNA]</scope>
    <source>
        <strain evidence="5">ATCC 33386 / NCTC 11300</strain>
    </source>
</reference>
<accession>D1AL88</accession>
<dbReference type="InterPro" id="IPR025240">
    <property type="entry name" value="DUF4189"/>
</dbReference>
<proteinExistence type="predicted"/>
<dbReference type="AlphaFoldDB" id="D1AL88"/>
<feature type="domain" description="DUF4189" evidence="3">
    <location>
        <begin position="50"/>
        <end position="137"/>
    </location>
</feature>
<evidence type="ECO:0000256" key="1">
    <source>
        <dbReference type="SAM" id="MobiDB-lite"/>
    </source>
</evidence>
<feature type="region of interest" description="Disordered" evidence="1">
    <location>
        <begin position="210"/>
        <end position="237"/>
    </location>
</feature>
<name>D1AL88_SEBTE</name>
<gene>
    <name evidence="4" type="ordered locus">Sterm_2378</name>
</gene>
<feature type="domain" description="DUF4189" evidence="3">
    <location>
        <begin position="151"/>
        <end position="244"/>
    </location>
</feature>
<evidence type="ECO:0000256" key="2">
    <source>
        <dbReference type="SAM" id="SignalP"/>
    </source>
</evidence>
<keyword evidence="2" id="KW-0732">Signal</keyword>
<keyword evidence="5" id="KW-1185">Reference proteome</keyword>
<feature type="chain" id="PRO_5003019913" description="DUF4189 domain-containing protein" evidence="2">
    <location>
        <begin position="22"/>
        <end position="251"/>
    </location>
</feature>
<dbReference type="EMBL" id="CP001739">
    <property type="protein sequence ID" value="ACZ09231.1"/>
    <property type="molecule type" value="Genomic_DNA"/>
</dbReference>
<organism evidence="4 5">
    <name type="scientific">Sebaldella termitidis (strain ATCC 33386 / NCTC 11300)</name>
    <dbReference type="NCBI Taxonomy" id="526218"/>
    <lineage>
        <taxon>Bacteria</taxon>
        <taxon>Fusobacteriati</taxon>
        <taxon>Fusobacteriota</taxon>
        <taxon>Fusobacteriia</taxon>
        <taxon>Fusobacteriales</taxon>
        <taxon>Leptotrichiaceae</taxon>
        <taxon>Sebaldella</taxon>
    </lineage>
</organism>
<dbReference type="Proteomes" id="UP000000845">
    <property type="component" value="Chromosome"/>
</dbReference>